<evidence type="ECO:0000313" key="13">
    <source>
        <dbReference type="Proteomes" id="UP000007819"/>
    </source>
</evidence>
<dbReference type="RefSeq" id="XP_003245371.2">
    <property type="nucleotide sequence ID" value="XM_003245323.4"/>
</dbReference>
<dbReference type="PROSITE" id="PS00250">
    <property type="entry name" value="TGF_BETA_1"/>
    <property type="match status" value="1"/>
</dbReference>
<dbReference type="EnsemblMetazoa" id="XM_003245323.4">
    <property type="protein sequence ID" value="XP_003245371.2"/>
    <property type="gene ID" value="LOC100572599"/>
</dbReference>
<organism evidence="12 13">
    <name type="scientific">Acyrthosiphon pisum</name>
    <name type="common">Pea aphid</name>
    <dbReference type="NCBI Taxonomy" id="7029"/>
    <lineage>
        <taxon>Eukaryota</taxon>
        <taxon>Metazoa</taxon>
        <taxon>Ecdysozoa</taxon>
        <taxon>Arthropoda</taxon>
        <taxon>Hexapoda</taxon>
        <taxon>Insecta</taxon>
        <taxon>Pterygota</taxon>
        <taxon>Neoptera</taxon>
        <taxon>Paraneoptera</taxon>
        <taxon>Hemiptera</taxon>
        <taxon>Sternorrhyncha</taxon>
        <taxon>Aphidomorpha</taxon>
        <taxon>Aphidoidea</taxon>
        <taxon>Aphididae</taxon>
        <taxon>Macrosiphini</taxon>
        <taxon>Acyrthosiphon</taxon>
    </lineage>
</organism>
<dbReference type="Gene3D" id="2.10.90.10">
    <property type="entry name" value="Cystine-knot cytokines"/>
    <property type="match status" value="1"/>
</dbReference>
<feature type="region of interest" description="Disordered" evidence="9">
    <location>
        <begin position="250"/>
        <end position="272"/>
    </location>
</feature>
<keyword evidence="3" id="KW-0964">Secreted</keyword>
<dbReference type="GO" id="GO:0005615">
    <property type="term" value="C:extracellular space"/>
    <property type="evidence" value="ECO:0007669"/>
    <property type="project" value="TreeGrafter"/>
</dbReference>
<evidence type="ECO:0000313" key="12">
    <source>
        <dbReference type="EnsemblMetazoa" id="XP_003245371.2"/>
    </source>
</evidence>
<dbReference type="InterPro" id="IPR001839">
    <property type="entry name" value="TGF-b_C"/>
</dbReference>
<dbReference type="FunFam" id="2.10.90.10:FF:000001">
    <property type="entry name" value="Bone morphogenetic protein 4"/>
    <property type="match status" value="1"/>
</dbReference>
<dbReference type="InterPro" id="IPR015615">
    <property type="entry name" value="TGF-beta-rel"/>
</dbReference>
<keyword evidence="6" id="KW-1015">Disulfide bond</keyword>
<dbReference type="GO" id="GO:0008083">
    <property type="term" value="F:growth factor activity"/>
    <property type="evidence" value="ECO:0007669"/>
    <property type="project" value="UniProtKB-KW"/>
</dbReference>
<reference evidence="12" key="2">
    <citation type="submission" date="2022-06" db="UniProtKB">
        <authorList>
            <consortium name="EnsemblMetazoa"/>
        </authorList>
    </citation>
    <scope>IDENTIFICATION</scope>
</reference>
<name>A0A8R2ABL9_ACYPI</name>
<protein>
    <recommendedName>
        <fullName evidence="11">TGF-beta family profile domain-containing protein</fullName>
    </recommendedName>
</protein>
<evidence type="ECO:0000256" key="2">
    <source>
        <dbReference type="ARBA" id="ARBA00006656"/>
    </source>
</evidence>
<dbReference type="OrthoDB" id="5987191at2759"/>
<keyword evidence="5 8" id="KW-0339">Growth factor</keyword>
<feature type="domain" description="TGF-beta family profile" evidence="11">
    <location>
        <begin position="253"/>
        <end position="374"/>
    </location>
</feature>
<dbReference type="PROSITE" id="PS51362">
    <property type="entry name" value="TGF_BETA_2"/>
    <property type="match status" value="1"/>
</dbReference>
<evidence type="ECO:0000256" key="6">
    <source>
        <dbReference type="ARBA" id="ARBA00023157"/>
    </source>
</evidence>
<dbReference type="GO" id="GO:0005125">
    <property type="term" value="F:cytokine activity"/>
    <property type="evidence" value="ECO:0007669"/>
    <property type="project" value="TreeGrafter"/>
</dbReference>
<dbReference type="SMART" id="SM00204">
    <property type="entry name" value="TGFB"/>
    <property type="match status" value="1"/>
</dbReference>
<evidence type="ECO:0000256" key="8">
    <source>
        <dbReference type="RuleBase" id="RU000354"/>
    </source>
</evidence>
<keyword evidence="4 10" id="KW-0732">Signal</keyword>
<evidence type="ECO:0000256" key="3">
    <source>
        <dbReference type="ARBA" id="ARBA00022525"/>
    </source>
</evidence>
<keyword evidence="13" id="KW-1185">Reference proteome</keyword>
<evidence type="ECO:0000256" key="10">
    <source>
        <dbReference type="SAM" id="SignalP"/>
    </source>
</evidence>
<feature type="signal peptide" evidence="10">
    <location>
        <begin position="1"/>
        <end position="28"/>
    </location>
</feature>
<keyword evidence="7" id="KW-0325">Glycoprotein</keyword>
<dbReference type="SUPFAM" id="SSF57501">
    <property type="entry name" value="Cystine-knot cytokines"/>
    <property type="match status" value="1"/>
</dbReference>
<dbReference type="InterPro" id="IPR029034">
    <property type="entry name" value="Cystine-knot_cytokine"/>
</dbReference>
<dbReference type="CDD" id="cd13761">
    <property type="entry name" value="TGF_beta_BMP5_like"/>
    <property type="match status" value="1"/>
</dbReference>
<dbReference type="Gene3D" id="2.60.120.970">
    <property type="match status" value="1"/>
</dbReference>
<dbReference type="Proteomes" id="UP000007819">
    <property type="component" value="Chromosome X"/>
</dbReference>
<evidence type="ECO:0000256" key="1">
    <source>
        <dbReference type="ARBA" id="ARBA00004613"/>
    </source>
</evidence>
<evidence type="ECO:0000256" key="4">
    <source>
        <dbReference type="ARBA" id="ARBA00022729"/>
    </source>
</evidence>
<comment type="subcellular location">
    <subcellularLocation>
        <location evidence="1">Secreted</location>
    </subcellularLocation>
</comment>
<sequence>MTSSGLTRSDTMIIFMLLLAMLHTGLSAKSGYEELENNLLKKLGITRRTVVEKSIKIPSSTMELYKSMLEENNAMTTHFSLPGLHTASANTARIYPNKGSTPIKAKSKRYRLQFDIDSIPEKHQVKAAEVRFPIKYDQVLRNGEFIHVILHDIVQPGEKGLSKPILRTIDSKSINMSTISMTESFDVTPFIERLSKNNFKENHGILVQCVTESGSHTHLLSVFDFVSPENTLLLVYIDDGTSEKSSLERMMHRSKRSVNAPAQPRKTSKSSSCRRHSMYVDFKEIGFGDWIDAPPGYEAFYCHGDCAFPLADHVNGSNHAVMQMLLNSFNLVKVPRPCCVPTKLRTQSLIYKDDDGILQMKNYPEMTVAECGCR</sequence>
<dbReference type="InterPro" id="IPR001111">
    <property type="entry name" value="TGF-b_propeptide"/>
</dbReference>
<dbReference type="AlphaFoldDB" id="A0A8R2ABL9"/>
<evidence type="ECO:0000256" key="9">
    <source>
        <dbReference type="SAM" id="MobiDB-lite"/>
    </source>
</evidence>
<evidence type="ECO:0000259" key="11">
    <source>
        <dbReference type="PROSITE" id="PS51362"/>
    </source>
</evidence>
<dbReference type="InterPro" id="IPR017948">
    <property type="entry name" value="TGFb_CS"/>
</dbReference>
<evidence type="ECO:0000256" key="7">
    <source>
        <dbReference type="ARBA" id="ARBA00023180"/>
    </source>
</evidence>
<reference evidence="13" key="1">
    <citation type="submission" date="2010-06" db="EMBL/GenBank/DDBJ databases">
        <authorList>
            <person name="Jiang H."/>
            <person name="Abraham K."/>
            <person name="Ali S."/>
            <person name="Alsbrooks S.L."/>
            <person name="Anim B.N."/>
            <person name="Anosike U.S."/>
            <person name="Attaway T."/>
            <person name="Bandaranaike D.P."/>
            <person name="Battles P.K."/>
            <person name="Bell S.N."/>
            <person name="Bell A.V."/>
            <person name="Beltran B."/>
            <person name="Bickham C."/>
            <person name="Bustamante Y."/>
            <person name="Caleb T."/>
            <person name="Canada A."/>
            <person name="Cardenas V."/>
            <person name="Carter K."/>
            <person name="Chacko J."/>
            <person name="Chandrabose M.N."/>
            <person name="Chavez D."/>
            <person name="Chavez A."/>
            <person name="Chen L."/>
            <person name="Chu H.-S."/>
            <person name="Claassen K.J."/>
            <person name="Cockrell R."/>
            <person name="Collins M."/>
            <person name="Cooper J.A."/>
            <person name="Cree A."/>
            <person name="Curry S.M."/>
            <person name="Da Y."/>
            <person name="Dao M.D."/>
            <person name="Das B."/>
            <person name="Davila M.-L."/>
            <person name="Davy-Carroll L."/>
            <person name="Denson S."/>
            <person name="Dinh H."/>
            <person name="Ebong V.E."/>
            <person name="Edwards J.R."/>
            <person name="Egan A."/>
            <person name="El-Daye J."/>
            <person name="Escobedo L."/>
            <person name="Fernandez S."/>
            <person name="Fernando P.R."/>
            <person name="Flagg N."/>
            <person name="Forbes L.D."/>
            <person name="Fowler R.G."/>
            <person name="Fu Q."/>
            <person name="Gabisi R.A."/>
            <person name="Ganer J."/>
            <person name="Garbino Pronczuk A."/>
            <person name="Garcia R.M."/>
            <person name="Garner T."/>
            <person name="Garrett T.E."/>
            <person name="Gonzalez D.A."/>
            <person name="Hamid H."/>
            <person name="Hawkins E.S."/>
            <person name="Hirani K."/>
            <person name="Hogues M.E."/>
            <person name="Hollins B."/>
            <person name="Hsiao C.-H."/>
            <person name="Jabil R."/>
            <person name="James M.L."/>
            <person name="Jhangiani S.N."/>
            <person name="Johnson B."/>
            <person name="Johnson Q."/>
            <person name="Joshi V."/>
            <person name="Kalu J.B."/>
            <person name="Kam C."/>
            <person name="Kashfia A."/>
            <person name="Keebler J."/>
            <person name="Kisamo H."/>
            <person name="Kovar C.L."/>
            <person name="Lago L.A."/>
            <person name="Lai C.-Y."/>
            <person name="Laidlaw J."/>
            <person name="Lara F."/>
            <person name="Le T.-K."/>
            <person name="Lee S.L."/>
            <person name="Legall F.H."/>
            <person name="Lemon S.J."/>
            <person name="Lewis L.R."/>
            <person name="Li B."/>
            <person name="Liu Y."/>
            <person name="Liu Y.-S."/>
            <person name="Lopez J."/>
            <person name="Lozado R.J."/>
            <person name="Lu J."/>
            <person name="Madu R.C."/>
            <person name="Maheshwari M."/>
            <person name="Maheshwari R."/>
            <person name="Malloy K."/>
            <person name="Martinez E."/>
            <person name="Mathew T."/>
            <person name="Mercado I.C."/>
            <person name="Mercado C."/>
            <person name="Meyer B."/>
            <person name="Montgomery K."/>
            <person name="Morgan M.B."/>
            <person name="Munidasa M."/>
            <person name="Nazareth L.V."/>
            <person name="Nelson J."/>
            <person name="Ng B.M."/>
            <person name="Nguyen N.B."/>
            <person name="Nguyen P.Q."/>
            <person name="Nguyen T."/>
            <person name="Obregon M."/>
            <person name="Okwuonu G.O."/>
            <person name="Onwere C.G."/>
            <person name="Orozco G."/>
            <person name="Parra A."/>
            <person name="Patel S."/>
            <person name="Patil S."/>
            <person name="Perez A."/>
            <person name="Perez Y."/>
            <person name="Pham C."/>
            <person name="Primus E.L."/>
            <person name="Pu L.-L."/>
            <person name="Puazo M."/>
            <person name="Qin X."/>
            <person name="Quiroz J.B."/>
            <person name="Reese J."/>
            <person name="Richards S."/>
            <person name="Rives C.M."/>
            <person name="Robberts R."/>
            <person name="Ruiz S.J."/>
            <person name="Ruiz M.J."/>
            <person name="Santibanez J."/>
            <person name="Schneider B.W."/>
            <person name="Sisson I."/>
            <person name="Smith M."/>
            <person name="Sodergren E."/>
            <person name="Song X.-Z."/>
            <person name="Song B.B."/>
            <person name="Summersgill H."/>
            <person name="Thelus R."/>
            <person name="Thornton R.D."/>
            <person name="Trejos Z.Y."/>
            <person name="Usmani K."/>
            <person name="Vattathil S."/>
            <person name="Villasana D."/>
            <person name="Walker D.L."/>
            <person name="Wang S."/>
            <person name="Wang K."/>
            <person name="White C.S."/>
            <person name="Williams A.C."/>
            <person name="Williamson J."/>
            <person name="Wilson K."/>
            <person name="Woghiren I.O."/>
            <person name="Woodworth J.R."/>
            <person name="Worley K.C."/>
            <person name="Wright R.A."/>
            <person name="Wu W."/>
            <person name="Young L."/>
            <person name="Zhang L."/>
            <person name="Zhang J."/>
            <person name="Zhu Y."/>
            <person name="Muzny D.M."/>
            <person name="Weinstock G."/>
            <person name="Gibbs R.A."/>
        </authorList>
    </citation>
    <scope>NUCLEOTIDE SEQUENCE [LARGE SCALE GENOMIC DNA]</scope>
    <source>
        <strain evidence="13">LSR1</strain>
    </source>
</reference>
<dbReference type="Pfam" id="PF00688">
    <property type="entry name" value="TGFb_propeptide"/>
    <property type="match status" value="1"/>
</dbReference>
<feature type="chain" id="PRO_5035806273" description="TGF-beta family profile domain-containing protein" evidence="10">
    <location>
        <begin position="29"/>
        <end position="374"/>
    </location>
</feature>
<evidence type="ECO:0000256" key="5">
    <source>
        <dbReference type="ARBA" id="ARBA00023030"/>
    </source>
</evidence>
<proteinExistence type="inferred from homology"/>
<dbReference type="PANTHER" id="PTHR11848:SF263">
    <property type="entry name" value="PROTEIN DECAPENTAPLEGIC"/>
    <property type="match status" value="1"/>
</dbReference>
<comment type="similarity">
    <text evidence="2 8">Belongs to the TGF-beta family.</text>
</comment>
<dbReference type="KEGG" id="api:100572599"/>
<accession>A0A8R2ABL9</accession>
<dbReference type="PRINTS" id="PR00669">
    <property type="entry name" value="INHIBINA"/>
</dbReference>
<dbReference type="GeneID" id="100572599"/>
<dbReference type="Pfam" id="PF00019">
    <property type="entry name" value="TGF_beta"/>
    <property type="match status" value="1"/>
</dbReference>
<dbReference type="PANTHER" id="PTHR11848">
    <property type="entry name" value="TGF-BETA FAMILY"/>
    <property type="match status" value="1"/>
</dbReference>